<dbReference type="InterPro" id="IPR036770">
    <property type="entry name" value="Ankyrin_rpt-contain_sf"/>
</dbReference>
<feature type="region of interest" description="Disordered" evidence="4">
    <location>
        <begin position="43"/>
        <end position="84"/>
    </location>
</feature>
<dbReference type="PANTHER" id="PTHR24171">
    <property type="entry name" value="ANKYRIN REPEAT DOMAIN-CONTAINING PROTEIN 39-RELATED"/>
    <property type="match status" value="1"/>
</dbReference>
<feature type="repeat" description="ANK" evidence="3">
    <location>
        <begin position="125"/>
        <end position="157"/>
    </location>
</feature>
<comment type="caution">
    <text evidence="5">The sequence shown here is derived from an EMBL/GenBank/DDBJ whole genome shotgun (WGS) entry which is preliminary data.</text>
</comment>
<evidence type="ECO:0000256" key="3">
    <source>
        <dbReference type="PROSITE-ProRule" id="PRU00023"/>
    </source>
</evidence>
<dbReference type="EMBL" id="JBAWTH010000026">
    <property type="protein sequence ID" value="KAL2285997.1"/>
    <property type="molecule type" value="Genomic_DNA"/>
</dbReference>
<organism evidence="5 6">
    <name type="scientific">Diaporthe vaccinii</name>
    <dbReference type="NCBI Taxonomy" id="105482"/>
    <lineage>
        <taxon>Eukaryota</taxon>
        <taxon>Fungi</taxon>
        <taxon>Dikarya</taxon>
        <taxon>Ascomycota</taxon>
        <taxon>Pezizomycotina</taxon>
        <taxon>Sordariomycetes</taxon>
        <taxon>Sordariomycetidae</taxon>
        <taxon>Diaporthales</taxon>
        <taxon>Diaporthaceae</taxon>
        <taxon>Diaporthe</taxon>
        <taxon>Diaporthe eres species complex</taxon>
    </lineage>
</organism>
<dbReference type="SMART" id="SM00248">
    <property type="entry name" value="ANK"/>
    <property type="match status" value="3"/>
</dbReference>
<keyword evidence="2 3" id="KW-0040">ANK repeat</keyword>
<evidence type="ECO:0008006" key="7">
    <source>
        <dbReference type="Google" id="ProtNLM"/>
    </source>
</evidence>
<evidence type="ECO:0000256" key="2">
    <source>
        <dbReference type="ARBA" id="ARBA00023043"/>
    </source>
</evidence>
<sequence length="224" mass="24397">MRSWLHLADGWHPPASTDLTWHRALVEHLPRSTTFTSNQITSRSLERLEPSTHTASTTSYCRKIGNMSDNQDNSGPGPDPSAAQALPPEAIELASRMYNAARQGDTELLTQAISAGLPPNLTNDKGDTLLMLAAYHGHADLVKFLVQQGADPNRLNDRQQSPLAGAVFKKEDDVIEALVEGGADPEYGAPSALECISIFKQEDRWRARFESAPGRGKATPKEGQ</sequence>
<gene>
    <name evidence="5" type="ORF">FJTKL_07246</name>
</gene>
<accession>A0ABR4EU71</accession>
<dbReference type="PROSITE" id="PS50088">
    <property type="entry name" value="ANK_REPEAT"/>
    <property type="match status" value="1"/>
</dbReference>
<dbReference type="SUPFAM" id="SSF48403">
    <property type="entry name" value="Ankyrin repeat"/>
    <property type="match status" value="1"/>
</dbReference>
<keyword evidence="6" id="KW-1185">Reference proteome</keyword>
<keyword evidence="1" id="KW-0677">Repeat</keyword>
<dbReference type="Proteomes" id="UP001600888">
    <property type="component" value="Unassembled WGS sequence"/>
</dbReference>
<name>A0ABR4EU71_9PEZI</name>
<evidence type="ECO:0000256" key="1">
    <source>
        <dbReference type="ARBA" id="ARBA00022737"/>
    </source>
</evidence>
<evidence type="ECO:0000313" key="6">
    <source>
        <dbReference type="Proteomes" id="UP001600888"/>
    </source>
</evidence>
<dbReference type="InterPro" id="IPR002110">
    <property type="entry name" value="Ankyrin_rpt"/>
</dbReference>
<reference evidence="5 6" key="1">
    <citation type="submission" date="2024-03" db="EMBL/GenBank/DDBJ databases">
        <title>A high-quality draft genome sequence of Diaporthe vaccinii, a causative agent of upright dieback and viscid rot disease in cranberry plants.</title>
        <authorList>
            <person name="Sarrasin M."/>
            <person name="Lang B.F."/>
            <person name="Burger G."/>
        </authorList>
    </citation>
    <scope>NUCLEOTIDE SEQUENCE [LARGE SCALE GENOMIC DNA]</scope>
    <source>
        <strain evidence="5 6">IS7</strain>
    </source>
</reference>
<evidence type="ECO:0000313" key="5">
    <source>
        <dbReference type="EMBL" id="KAL2285997.1"/>
    </source>
</evidence>
<dbReference type="PROSITE" id="PS50297">
    <property type="entry name" value="ANK_REP_REGION"/>
    <property type="match status" value="1"/>
</dbReference>
<proteinExistence type="predicted"/>
<feature type="compositionally biased region" description="Polar residues" evidence="4">
    <location>
        <begin position="51"/>
        <end position="60"/>
    </location>
</feature>
<evidence type="ECO:0000256" key="4">
    <source>
        <dbReference type="SAM" id="MobiDB-lite"/>
    </source>
</evidence>
<protein>
    <recommendedName>
        <fullName evidence="7">Ankyrin repeat protein</fullName>
    </recommendedName>
</protein>
<dbReference type="Gene3D" id="1.25.40.20">
    <property type="entry name" value="Ankyrin repeat-containing domain"/>
    <property type="match status" value="1"/>
</dbReference>
<dbReference type="Pfam" id="PF12796">
    <property type="entry name" value="Ank_2"/>
    <property type="match status" value="1"/>
</dbReference>